<keyword evidence="3" id="KW-0804">Transcription</keyword>
<dbReference type="EMBL" id="JAMLDY010000017">
    <property type="protein sequence ID" value="MCP3735869.1"/>
    <property type="molecule type" value="Genomic_DNA"/>
</dbReference>
<dbReference type="Proteomes" id="UP001139486">
    <property type="component" value="Unassembled WGS sequence"/>
</dbReference>
<keyword evidence="1" id="KW-0805">Transcription regulation</keyword>
<reference evidence="5" key="1">
    <citation type="submission" date="2022-05" db="EMBL/GenBank/DDBJ databases">
        <title>Sphingomonas sp. strain RP10 Genome sequencing and assembly.</title>
        <authorList>
            <person name="Kim I."/>
        </authorList>
    </citation>
    <scope>NUCLEOTIDE SEQUENCE</scope>
    <source>
        <strain evidence="5">RP10</strain>
    </source>
</reference>
<dbReference type="SUPFAM" id="SSF53822">
    <property type="entry name" value="Periplasmic binding protein-like I"/>
    <property type="match status" value="1"/>
</dbReference>
<evidence type="ECO:0000313" key="6">
    <source>
        <dbReference type="Proteomes" id="UP001139486"/>
    </source>
</evidence>
<dbReference type="GO" id="GO:0000976">
    <property type="term" value="F:transcription cis-regulatory region binding"/>
    <property type="evidence" value="ECO:0007669"/>
    <property type="project" value="TreeGrafter"/>
</dbReference>
<evidence type="ECO:0000256" key="1">
    <source>
        <dbReference type="ARBA" id="ARBA00023015"/>
    </source>
</evidence>
<keyword evidence="2" id="KW-0238">DNA-binding</keyword>
<dbReference type="InterPro" id="IPR028082">
    <property type="entry name" value="Peripla_BP_I"/>
</dbReference>
<dbReference type="PANTHER" id="PTHR30146">
    <property type="entry name" value="LACI-RELATED TRANSCRIPTIONAL REPRESSOR"/>
    <property type="match status" value="1"/>
</dbReference>
<gene>
    <name evidence="5" type="ORF">M9979_13415</name>
</gene>
<evidence type="ECO:0000313" key="5">
    <source>
        <dbReference type="EMBL" id="MCP3735869.1"/>
    </source>
</evidence>
<evidence type="ECO:0000259" key="4">
    <source>
        <dbReference type="Pfam" id="PF13377"/>
    </source>
</evidence>
<dbReference type="AlphaFoldDB" id="A0A9X2HUQ6"/>
<feature type="domain" description="Transcriptional regulator LacI/GalR-like sensor" evidence="4">
    <location>
        <begin position="43"/>
        <end position="202"/>
    </location>
</feature>
<dbReference type="Pfam" id="PF13377">
    <property type="entry name" value="Peripla_BP_3"/>
    <property type="match status" value="1"/>
</dbReference>
<dbReference type="InterPro" id="IPR046335">
    <property type="entry name" value="LacI/GalR-like_sensor"/>
</dbReference>
<dbReference type="GO" id="GO:0003700">
    <property type="term" value="F:DNA-binding transcription factor activity"/>
    <property type="evidence" value="ECO:0007669"/>
    <property type="project" value="TreeGrafter"/>
</dbReference>
<protein>
    <submittedName>
        <fullName evidence="5">Substrate-binding domain-containing protein</fullName>
    </submittedName>
</protein>
<accession>A0A9X2HUQ6</accession>
<proteinExistence type="predicted"/>
<evidence type="ECO:0000256" key="3">
    <source>
        <dbReference type="ARBA" id="ARBA00023163"/>
    </source>
</evidence>
<keyword evidence="6" id="KW-1185">Reference proteome</keyword>
<organism evidence="5 6">
    <name type="scientific">Sphingomonas liriopis</name>
    <dbReference type="NCBI Taxonomy" id="2949094"/>
    <lineage>
        <taxon>Bacteria</taxon>
        <taxon>Pseudomonadati</taxon>
        <taxon>Pseudomonadota</taxon>
        <taxon>Alphaproteobacteria</taxon>
        <taxon>Sphingomonadales</taxon>
        <taxon>Sphingomonadaceae</taxon>
        <taxon>Sphingomonas</taxon>
    </lineage>
</organism>
<dbReference type="Gene3D" id="3.40.50.2300">
    <property type="match status" value="2"/>
</dbReference>
<sequence length="208" mass="21944">MSGAQGRCDGARAPVVNRCEFGGSIDMPSAHIDNALPAGLAGDTLYDAGRRDIGVITGPLVSPLSRNCLVGVRASAERHGLSVRLQIRRGDFFPESGQRTAAEIIKAERPPTAIFSFRDEMAIGALAASRAAELSCPDDMSGVGFVDIAMARCRAPSLTAIRQPVCCIGRRTVGLLLAILARPSAPPASVTLPHRLIVRQSVAVHREP</sequence>
<dbReference type="PANTHER" id="PTHR30146:SF109">
    <property type="entry name" value="HTH-TYPE TRANSCRIPTIONAL REGULATOR GALS"/>
    <property type="match status" value="1"/>
</dbReference>
<name>A0A9X2HUQ6_9SPHN</name>
<comment type="caution">
    <text evidence="5">The sequence shown here is derived from an EMBL/GenBank/DDBJ whole genome shotgun (WGS) entry which is preliminary data.</text>
</comment>
<evidence type="ECO:0000256" key="2">
    <source>
        <dbReference type="ARBA" id="ARBA00023125"/>
    </source>
</evidence>